<proteinExistence type="predicted"/>
<dbReference type="EMBL" id="ALJN01000008">
    <property type="protein sequence ID" value="EJP22345.1"/>
    <property type="molecule type" value="Genomic_DNA"/>
</dbReference>
<dbReference type="AntiFam" id="ANF00274">
    <property type="entry name" value="Translation of CRISPR region"/>
</dbReference>
<protein>
    <submittedName>
        <fullName evidence="1">Uncharacterized protein</fullName>
    </submittedName>
</protein>
<dbReference type="AlphaFoldDB" id="J5GQY8"/>
<name>J5GQY8_STROR</name>
<sequence length="49" mass="5719">MRKIFLRGFRAVLFRMVPKLGVKIDEASLGFRAVLFRMVPKQTFTFVPC</sequence>
<dbReference type="Proteomes" id="UP000006745">
    <property type="component" value="Unassembled WGS sequence"/>
</dbReference>
<reference evidence="1 2" key="1">
    <citation type="submission" date="2012-07" db="EMBL/GenBank/DDBJ databases">
        <authorList>
            <person name="Durkin A.S."/>
            <person name="McCorrison J."/>
            <person name="Torralba M."/>
            <person name="Gillis M."/>
            <person name="Methe B."/>
            <person name="Sutton G."/>
            <person name="Nelson K.E."/>
        </authorList>
    </citation>
    <scope>NUCLEOTIDE SEQUENCE [LARGE SCALE GENOMIC DNA]</scope>
    <source>
        <strain evidence="1 2">SK304</strain>
    </source>
</reference>
<organism evidence="1 2">
    <name type="scientific">Streptococcus oralis SK304</name>
    <dbReference type="NCBI Taxonomy" id="1161421"/>
    <lineage>
        <taxon>Bacteria</taxon>
        <taxon>Bacillati</taxon>
        <taxon>Bacillota</taxon>
        <taxon>Bacilli</taxon>
        <taxon>Lactobacillales</taxon>
        <taxon>Streptococcaceae</taxon>
        <taxon>Streptococcus</taxon>
    </lineage>
</organism>
<accession>J5GQY8</accession>
<gene>
    <name evidence="1" type="ORF">HMPREF1125_1200</name>
</gene>
<dbReference type="PATRIC" id="fig|1161421.3.peg.538"/>
<evidence type="ECO:0000313" key="1">
    <source>
        <dbReference type="EMBL" id="EJP22345.1"/>
    </source>
</evidence>
<evidence type="ECO:0000313" key="2">
    <source>
        <dbReference type="Proteomes" id="UP000006745"/>
    </source>
</evidence>
<comment type="caution">
    <text evidence="1">The sequence shown here is derived from an EMBL/GenBank/DDBJ whole genome shotgun (WGS) entry which is preliminary data.</text>
</comment>